<gene>
    <name evidence="1" type="ORF">NOO_LOCUS12712</name>
</gene>
<proteinExistence type="predicted"/>
<evidence type="ECO:0000313" key="1">
    <source>
        <dbReference type="EMBL" id="VDM99823.1"/>
    </source>
</evidence>
<keyword evidence="2" id="KW-1185">Reference proteome</keyword>
<dbReference type="Proteomes" id="UP000271087">
    <property type="component" value="Unassembled WGS sequence"/>
</dbReference>
<protein>
    <submittedName>
        <fullName evidence="1">Uncharacterized protein</fullName>
    </submittedName>
</protein>
<dbReference type="EMBL" id="UYRW01011688">
    <property type="protein sequence ID" value="VDM99823.1"/>
    <property type="molecule type" value="Genomic_DNA"/>
</dbReference>
<feature type="non-terminal residue" evidence="1">
    <location>
        <position position="1"/>
    </location>
</feature>
<organism evidence="1 2">
    <name type="scientific">Onchocerca ochengi</name>
    <name type="common">Filarial nematode worm</name>
    <dbReference type="NCBI Taxonomy" id="42157"/>
    <lineage>
        <taxon>Eukaryota</taxon>
        <taxon>Metazoa</taxon>
        <taxon>Ecdysozoa</taxon>
        <taxon>Nematoda</taxon>
        <taxon>Chromadorea</taxon>
        <taxon>Rhabditida</taxon>
        <taxon>Spirurina</taxon>
        <taxon>Spiruromorpha</taxon>
        <taxon>Filarioidea</taxon>
        <taxon>Onchocercidae</taxon>
        <taxon>Onchocerca</taxon>
    </lineage>
</organism>
<reference evidence="1 2" key="1">
    <citation type="submission" date="2018-08" db="EMBL/GenBank/DDBJ databases">
        <authorList>
            <person name="Laetsch R D."/>
            <person name="Stevens L."/>
            <person name="Kumar S."/>
            <person name="Blaxter L. M."/>
        </authorList>
    </citation>
    <scope>NUCLEOTIDE SEQUENCE [LARGE SCALE GENOMIC DNA]</scope>
</reference>
<accession>A0A3P7K7R6</accession>
<sequence>LSHADNKLKPIVKMKKESGNDVRHFHCNDWREMLALVNTSNKMPIGNHTTQTSQTDVSPKCFTSGPSDIIAAPISLTTTLHLRTRASSSTVSLLLCFIVGFLD</sequence>
<name>A0A3P7K7R6_ONCOC</name>
<dbReference type="AlphaFoldDB" id="A0A3P7K7R6"/>
<dbReference type="OrthoDB" id="5856313at2759"/>
<evidence type="ECO:0000313" key="2">
    <source>
        <dbReference type="Proteomes" id="UP000271087"/>
    </source>
</evidence>